<evidence type="ECO:0000313" key="3">
    <source>
        <dbReference type="Proteomes" id="UP000092565"/>
    </source>
</evidence>
<proteinExistence type="predicted"/>
<feature type="region of interest" description="Disordered" evidence="1">
    <location>
        <begin position="1"/>
        <end position="39"/>
    </location>
</feature>
<name>A0A1B0ZSF3_9RHOB</name>
<organism evidence="2 3">
    <name type="scientific">Phaeobacter gallaeciensis</name>
    <dbReference type="NCBI Taxonomy" id="60890"/>
    <lineage>
        <taxon>Bacteria</taxon>
        <taxon>Pseudomonadati</taxon>
        <taxon>Pseudomonadota</taxon>
        <taxon>Alphaproteobacteria</taxon>
        <taxon>Rhodobacterales</taxon>
        <taxon>Roseobacteraceae</taxon>
        <taxon>Phaeobacter</taxon>
    </lineage>
</organism>
<dbReference type="EMBL" id="CP015124">
    <property type="protein sequence ID" value="ANP36998.1"/>
    <property type="molecule type" value="Genomic_DNA"/>
</dbReference>
<keyword evidence="3" id="KW-1185">Reference proteome</keyword>
<accession>A0A1B0ZSF3</accession>
<protein>
    <submittedName>
        <fullName evidence="2">Uncharacterized protein</fullName>
    </submittedName>
</protein>
<reference evidence="2 3" key="1">
    <citation type="submission" date="2016-04" db="EMBL/GenBank/DDBJ databases">
        <authorList>
            <person name="Evans L.H."/>
            <person name="Alamgir A."/>
            <person name="Owens N."/>
            <person name="Weber N.D."/>
            <person name="Virtaneva K."/>
            <person name="Barbian K."/>
            <person name="Babar A."/>
            <person name="Rosenke K."/>
        </authorList>
    </citation>
    <scope>NUCLEOTIDE SEQUENCE [LARGE SCALE GENOMIC DNA]</scope>
    <source>
        <strain evidence="2 3">JL2886</strain>
    </source>
</reference>
<dbReference type="AlphaFoldDB" id="A0A1B0ZSF3"/>
<sequence length="39" mass="4386">MHGKNHPPGRLLQRSSQKGPINRLNSRDIGSSHPRTKNL</sequence>
<gene>
    <name evidence="2" type="ORF">JL2886_02104</name>
</gene>
<evidence type="ECO:0000256" key="1">
    <source>
        <dbReference type="SAM" id="MobiDB-lite"/>
    </source>
</evidence>
<dbReference type="Proteomes" id="UP000092565">
    <property type="component" value="Chromosome"/>
</dbReference>
<evidence type="ECO:0000313" key="2">
    <source>
        <dbReference type="EMBL" id="ANP36998.1"/>
    </source>
</evidence>